<feature type="transmembrane region" description="Helical" evidence="1">
    <location>
        <begin position="63"/>
        <end position="81"/>
    </location>
</feature>
<keyword evidence="3" id="KW-1185">Reference proteome</keyword>
<sequence length="333" mass="37974">MDPLTQGVLGASLSLSASKKQHLLAAGFFGLVSGMAPDLDVLIRSESDPLLFLEFHRQFTHSLFFIPFGSFLCALILYPLFGKKLQLSFQQSWLYSALGYSTHALLDACTSYGTQLFWPLTTERYAWNVVSVIDPAFTLPILILLVFAMLKRNAWLARIAVIWALTYPTLGMIQRDRAEAVGWQLAKERQHIPIQLEAKPTFANILVWKVIYETEEEYHVDAIRVASSIKNYPGEAIAKLNLSRDFPWLDLNSQQGKDIERFRQFSNGFLARSPDDELSIIDIRYSMVPNQFNALWSVKLSPTASAYEHVEYVTHRDNSSESRQLFSDMLFDF</sequence>
<organism evidence="2 3">
    <name type="scientific">Vibrio ouci</name>
    <dbReference type="NCBI Taxonomy" id="2499078"/>
    <lineage>
        <taxon>Bacteria</taxon>
        <taxon>Pseudomonadati</taxon>
        <taxon>Pseudomonadota</taxon>
        <taxon>Gammaproteobacteria</taxon>
        <taxon>Vibrionales</taxon>
        <taxon>Vibrionaceae</taxon>
        <taxon>Vibrio</taxon>
    </lineage>
</organism>
<keyword evidence="1" id="KW-0812">Transmembrane</keyword>
<protein>
    <submittedName>
        <fullName evidence="2">Metal-dependent hydrolase</fullName>
    </submittedName>
</protein>
<evidence type="ECO:0000313" key="2">
    <source>
        <dbReference type="EMBL" id="TFH92729.1"/>
    </source>
</evidence>
<feature type="transmembrane region" description="Helical" evidence="1">
    <location>
        <begin position="93"/>
        <end position="113"/>
    </location>
</feature>
<dbReference type="RefSeq" id="WP_134834329.1">
    <property type="nucleotide sequence ID" value="NZ_SATR01000004.1"/>
</dbReference>
<dbReference type="InterPro" id="IPR007404">
    <property type="entry name" value="YdjM-like"/>
</dbReference>
<dbReference type="PANTHER" id="PTHR40031">
    <property type="entry name" value="HYPOTHETICAL MEMBRANE SPANNING PROTEIN"/>
    <property type="match status" value="1"/>
</dbReference>
<keyword evidence="1" id="KW-0472">Membrane</keyword>
<dbReference type="GO" id="GO:0016787">
    <property type="term" value="F:hydrolase activity"/>
    <property type="evidence" value="ECO:0007669"/>
    <property type="project" value="UniProtKB-KW"/>
</dbReference>
<feature type="transmembrane region" description="Helical" evidence="1">
    <location>
        <begin position="125"/>
        <end position="150"/>
    </location>
</feature>
<keyword evidence="2" id="KW-0378">Hydrolase</keyword>
<proteinExistence type="predicted"/>
<keyword evidence="1" id="KW-1133">Transmembrane helix</keyword>
<accession>A0A4Y8WIS6</accession>
<dbReference type="InterPro" id="IPR053170">
    <property type="entry name" value="Transcription_regulator"/>
</dbReference>
<name>A0A4Y8WIS6_9VIBR</name>
<dbReference type="Pfam" id="PF04307">
    <property type="entry name" value="YdjM"/>
    <property type="match status" value="1"/>
</dbReference>
<gene>
    <name evidence="2" type="ORF">ELS82_04090</name>
</gene>
<dbReference type="OrthoDB" id="9781927at2"/>
<dbReference type="AlphaFoldDB" id="A0A4Y8WIS6"/>
<evidence type="ECO:0000256" key="1">
    <source>
        <dbReference type="SAM" id="Phobius"/>
    </source>
</evidence>
<evidence type="ECO:0000313" key="3">
    <source>
        <dbReference type="Proteomes" id="UP000297753"/>
    </source>
</evidence>
<comment type="caution">
    <text evidence="2">The sequence shown here is derived from an EMBL/GenBank/DDBJ whole genome shotgun (WGS) entry which is preliminary data.</text>
</comment>
<reference evidence="2 3" key="1">
    <citation type="submission" date="2019-01" db="EMBL/GenBank/DDBJ databases">
        <title>Vibrio BEI176 sp. nov, a marine bacterium isolated from China: eastern marignal seas.</title>
        <authorList>
            <person name="Li B."/>
        </authorList>
    </citation>
    <scope>NUCLEOTIDE SEQUENCE [LARGE SCALE GENOMIC DNA]</scope>
    <source>
        <strain evidence="2 3">BEI176</strain>
    </source>
</reference>
<dbReference type="EMBL" id="SATR01000004">
    <property type="protein sequence ID" value="TFH92729.1"/>
    <property type="molecule type" value="Genomic_DNA"/>
</dbReference>
<dbReference type="Proteomes" id="UP000297753">
    <property type="component" value="Unassembled WGS sequence"/>
</dbReference>
<dbReference type="PANTHER" id="PTHR40031:SF1">
    <property type="entry name" value="MEMBRANE-BOUND METAL-DEPENDENT HYDROLASE"/>
    <property type="match status" value="1"/>
</dbReference>